<dbReference type="Proteomes" id="UP000487268">
    <property type="component" value="Unassembled WGS sequence"/>
</dbReference>
<dbReference type="PANTHER" id="PTHR30055:SF234">
    <property type="entry name" value="HTH-TYPE TRANSCRIPTIONAL REGULATOR BETI"/>
    <property type="match status" value="1"/>
</dbReference>
<dbReference type="SUPFAM" id="SSF46689">
    <property type="entry name" value="Homeodomain-like"/>
    <property type="match status" value="1"/>
</dbReference>
<dbReference type="RefSeq" id="WP_153541352.1">
    <property type="nucleotide sequence ID" value="NZ_WEGH01000006.1"/>
</dbReference>
<keyword evidence="2 4" id="KW-0238">DNA-binding</keyword>
<sequence>MGRPSLAVERRRQILEAAARSVARYGLAGSTQERIAAVAGMSRSHVRHYAGNRDELIDALWEHVITPYFEEMHAALADRAPHERLPALVDYLFGPRMARNEDDLVIEALIGGAMHDVRLRGRIYDSYARLEGQIARTIREAAPGCGPAESLQLAYALIAMAFGHSTLASLPFPAARHAGMKALALQMIAGLGEGRAAPDGPVHGGHLSARTAEERSAGR</sequence>
<evidence type="ECO:0000256" key="2">
    <source>
        <dbReference type="ARBA" id="ARBA00023125"/>
    </source>
</evidence>
<dbReference type="AlphaFoldDB" id="A0A7K0C7K9"/>
<dbReference type="InterPro" id="IPR001647">
    <property type="entry name" value="HTH_TetR"/>
</dbReference>
<keyword evidence="8" id="KW-1185">Reference proteome</keyword>
<dbReference type="InterPro" id="IPR050109">
    <property type="entry name" value="HTH-type_TetR-like_transc_reg"/>
</dbReference>
<feature type="DNA-binding region" description="H-T-H motif" evidence="4">
    <location>
        <begin position="31"/>
        <end position="50"/>
    </location>
</feature>
<evidence type="ECO:0000259" key="6">
    <source>
        <dbReference type="PROSITE" id="PS50977"/>
    </source>
</evidence>
<gene>
    <name evidence="7" type="primary">betI_20</name>
    <name evidence="7" type="ORF">ACRB68_75660</name>
</gene>
<protein>
    <submittedName>
        <fullName evidence="7">HTH-type transcriptional regulator BetI</fullName>
    </submittedName>
</protein>
<dbReference type="PROSITE" id="PS50977">
    <property type="entry name" value="HTH_TETR_2"/>
    <property type="match status" value="1"/>
</dbReference>
<proteinExistence type="predicted"/>
<dbReference type="GO" id="GO:0003700">
    <property type="term" value="F:DNA-binding transcription factor activity"/>
    <property type="evidence" value="ECO:0007669"/>
    <property type="project" value="TreeGrafter"/>
</dbReference>
<feature type="domain" description="HTH tetR-type" evidence="6">
    <location>
        <begin position="8"/>
        <end position="68"/>
    </location>
</feature>
<evidence type="ECO:0000313" key="8">
    <source>
        <dbReference type="Proteomes" id="UP000487268"/>
    </source>
</evidence>
<organism evidence="7 8">
    <name type="scientific">Actinomadura macrotermitis</name>
    <dbReference type="NCBI Taxonomy" id="2585200"/>
    <lineage>
        <taxon>Bacteria</taxon>
        <taxon>Bacillati</taxon>
        <taxon>Actinomycetota</taxon>
        <taxon>Actinomycetes</taxon>
        <taxon>Streptosporangiales</taxon>
        <taxon>Thermomonosporaceae</taxon>
        <taxon>Actinomadura</taxon>
    </lineage>
</organism>
<dbReference type="OrthoDB" id="9816296at2"/>
<dbReference type="EMBL" id="WEGH01000006">
    <property type="protein sequence ID" value="MQY09440.1"/>
    <property type="molecule type" value="Genomic_DNA"/>
</dbReference>
<feature type="region of interest" description="Disordered" evidence="5">
    <location>
        <begin position="199"/>
        <end position="219"/>
    </location>
</feature>
<comment type="caution">
    <text evidence="7">The sequence shown here is derived from an EMBL/GenBank/DDBJ whole genome shotgun (WGS) entry which is preliminary data.</text>
</comment>
<dbReference type="InterPro" id="IPR009057">
    <property type="entry name" value="Homeodomain-like_sf"/>
</dbReference>
<evidence type="ECO:0000256" key="1">
    <source>
        <dbReference type="ARBA" id="ARBA00023015"/>
    </source>
</evidence>
<name>A0A7K0C7K9_9ACTN</name>
<dbReference type="PANTHER" id="PTHR30055">
    <property type="entry name" value="HTH-TYPE TRANSCRIPTIONAL REGULATOR RUTR"/>
    <property type="match status" value="1"/>
</dbReference>
<evidence type="ECO:0000313" key="7">
    <source>
        <dbReference type="EMBL" id="MQY09440.1"/>
    </source>
</evidence>
<keyword evidence="1" id="KW-0805">Transcription regulation</keyword>
<dbReference type="Gene3D" id="1.10.357.10">
    <property type="entry name" value="Tetracycline Repressor, domain 2"/>
    <property type="match status" value="1"/>
</dbReference>
<reference evidence="7 8" key="1">
    <citation type="submission" date="2019-10" db="EMBL/GenBank/DDBJ databases">
        <title>Actinomadura rubteroloni sp. nov. and Actinomadura macrotermitis sp. nov., isolated from the gut of fungus growing-termite Macrotermes natalensis.</title>
        <authorList>
            <person name="Benndorf R."/>
            <person name="Martin K."/>
            <person name="Kuefner M."/>
            <person name="De Beer W."/>
            <person name="Kaster A.-K."/>
            <person name="Vollmers J."/>
            <person name="Poulsen M."/>
            <person name="Beemelmanns C."/>
        </authorList>
    </citation>
    <scope>NUCLEOTIDE SEQUENCE [LARGE SCALE GENOMIC DNA]</scope>
    <source>
        <strain evidence="7 8">RB68</strain>
    </source>
</reference>
<evidence type="ECO:0000256" key="3">
    <source>
        <dbReference type="ARBA" id="ARBA00023163"/>
    </source>
</evidence>
<evidence type="ECO:0000256" key="4">
    <source>
        <dbReference type="PROSITE-ProRule" id="PRU00335"/>
    </source>
</evidence>
<dbReference type="GO" id="GO:0000976">
    <property type="term" value="F:transcription cis-regulatory region binding"/>
    <property type="evidence" value="ECO:0007669"/>
    <property type="project" value="TreeGrafter"/>
</dbReference>
<accession>A0A7K0C7K9</accession>
<keyword evidence="3" id="KW-0804">Transcription</keyword>
<evidence type="ECO:0000256" key="5">
    <source>
        <dbReference type="SAM" id="MobiDB-lite"/>
    </source>
</evidence>
<dbReference type="Pfam" id="PF00440">
    <property type="entry name" value="TetR_N"/>
    <property type="match status" value="1"/>
</dbReference>